<dbReference type="HOGENOM" id="CLU_175337_0_0_6"/>
<dbReference type="EMBL" id="APQK01000001">
    <property type="protein sequence ID" value="ENW08595.1"/>
    <property type="molecule type" value="Genomic_DNA"/>
</dbReference>
<protein>
    <recommendedName>
        <fullName evidence="1">DUF6881 domain-containing protein</fullName>
    </recommendedName>
</protein>
<dbReference type="RefSeq" id="WP_005051093.1">
    <property type="nucleotide sequence ID" value="NZ_KB849757.1"/>
</dbReference>
<gene>
    <name evidence="2" type="ORF">F934_00190</name>
</gene>
<dbReference type="AlphaFoldDB" id="N9FMR3"/>
<dbReference type="OrthoDB" id="288554at2"/>
<comment type="caution">
    <text evidence="2">The sequence shown here is derived from an EMBL/GenBank/DDBJ whole genome shotgun (WGS) entry which is preliminary data.</text>
</comment>
<sequence>MQYWKVAWIHDFIDEPIFIYGELNDEFEEIRKVEMFRDGRLGYASISGLEYLTLSSETNWLPKEEIEVDPQFIVEVISKVEFEKVWIQAISNNTHIDE</sequence>
<dbReference type="InterPro" id="IPR049248">
    <property type="entry name" value="DUF6881"/>
</dbReference>
<evidence type="ECO:0000313" key="3">
    <source>
        <dbReference type="Proteomes" id="UP000018417"/>
    </source>
</evidence>
<reference evidence="2 3" key="1">
    <citation type="submission" date="2013-02" db="EMBL/GenBank/DDBJ databases">
        <title>The Genome Sequence of Acinetobacter beijerinckii ANC 3835.</title>
        <authorList>
            <consortium name="The Broad Institute Genome Sequencing Platform"/>
            <consortium name="The Broad Institute Genome Sequencing Center for Infectious Disease"/>
            <person name="Cerqueira G."/>
            <person name="Feldgarden M."/>
            <person name="Courvalin P."/>
            <person name="Perichon B."/>
            <person name="Grillot-Courvalin C."/>
            <person name="Clermont D."/>
            <person name="Rocha E."/>
            <person name="Yoon E.-J."/>
            <person name="Nemec A."/>
            <person name="Walker B."/>
            <person name="Young S.K."/>
            <person name="Zeng Q."/>
            <person name="Gargeya S."/>
            <person name="Fitzgerald M."/>
            <person name="Haas B."/>
            <person name="Abouelleil A."/>
            <person name="Alvarado L."/>
            <person name="Arachchi H.M."/>
            <person name="Berlin A.M."/>
            <person name="Chapman S.B."/>
            <person name="Dewar J."/>
            <person name="Goldberg J."/>
            <person name="Griggs A."/>
            <person name="Gujja S."/>
            <person name="Hansen M."/>
            <person name="Howarth C."/>
            <person name="Imamovic A."/>
            <person name="Larimer J."/>
            <person name="McCowan C."/>
            <person name="Murphy C."/>
            <person name="Neiman D."/>
            <person name="Pearson M."/>
            <person name="Priest M."/>
            <person name="Roberts A."/>
            <person name="Saif S."/>
            <person name="Shea T."/>
            <person name="Sisk P."/>
            <person name="Sykes S."/>
            <person name="Wortman J."/>
            <person name="Nusbaum C."/>
            <person name="Birren B."/>
        </authorList>
    </citation>
    <scope>NUCLEOTIDE SEQUENCE [LARGE SCALE GENOMIC DNA]</scope>
    <source>
        <strain evidence="2 3">ANC 3835</strain>
    </source>
</reference>
<organism evidence="2 3">
    <name type="scientific">Acinetobacter beijerinckii ANC 3835</name>
    <dbReference type="NCBI Taxonomy" id="1217649"/>
    <lineage>
        <taxon>Bacteria</taxon>
        <taxon>Pseudomonadati</taxon>
        <taxon>Pseudomonadota</taxon>
        <taxon>Gammaproteobacteria</taxon>
        <taxon>Moraxellales</taxon>
        <taxon>Moraxellaceae</taxon>
        <taxon>Acinetobacter</taxon>
    </lineage>
</organism>
<evidence type="ECO:0000313" key="2">
    <source>
        <dbReference type="EMBL" id="ENW08595.1"/>
    </source>
</evidence>
<feature type="domain" description="DUF6881" evidence="1">
    <location>
        <begin position="2"/>
        <end position="90"/>
    </location>
</feature>
<proteinExistence type="predicted"/>
<evidence type="ECO:0000259" key="1">
    <source>
        <dbReference type="Pfam" id="PF21812"/>
    </source>
</evidence>
<name>N9FMR3_9GAMM</name>
<dbReference type="Proteomes" id="UP000018417">
    <property type="component" value="Unassembled WGS sequence"/>
</dbReference>
<accession>N9FMR3</accession>
<dbReference type="PATRIC" id="fig|1217649.3.peg.178"/>
<dbReference type="Pfam" id="PF21812">
    <property type="entry name" value="DUF6881"/>
    <property type="match status" value="1"/>
</dbReference>